<dbReference type="InterPro" id="IPR008920">
    <property type="entry name" value="TF_FadR/GntR_C"/>
</dbReference>
<evidence type="ECO:0000259" key="4">
    <source>
        <dbReference type="PROSITE" id="PS50949"/>
    </source>
</evidence>
<keyword evidence="1" id="KW-0805">Transcription regulation</keyword>
<organism evidence="5 6">
    <name type="scientific">Candidatus Pullilachnospira gallistercoris</name>
    <dbReference type="NCBI Taxonomy" id="2840911"/>
    <lineage>
        <taxon>Bacteria</taxon>
        <taxon>Bacillati</taxon>
        <taxon>Bacillota</taxon>
        <taxon>Clostridia</taxon>
        <taxon>Lachnospirales</taxon>
        <taxon>Lachnospiraceae</taxon>
        <taxon>Lachnospiraceae incertae sedis</taxon>
        <taxon>Candidatus Pullilachnospira</taxon>
    </lineage>
</organism>
<reference evidence="5" key="2">
    <citation type="journal article" date="2021" name="PeerJ">
        <title>Extensive microbial diversity within the chicken gut microbiome revealed by metagenomics and culture.</title>
        <authorList>
            <person name="Gilroy R."/>
            <person name="Ravi A."/>
            <person name="Getino M."/>
            <person name="Pursley I."/>
            <person name="Horton D.L."/>
            <person name="Alikhan N.F."/>
            <person name="Baker D."/>
            <person name="Gharbi K."/>
            <person name="Hall N."/>
            <person name="Watson M."/>
            <person name="Adriaenssens E.M."/>
            <person name="Foster-Nyarko E."/>
            <person name="Jarju S."/>
            <person name="Secka A."/>
            <person name="Antonio M."/>
            <person name="Oren A."/>
            <person name="Chaudhuri R.R."/>
            <person name="La Ragione R."/>
            <person name="Hildebrand F."/>
            <person name="Pallen M.J."/>
        </authorList>
    </citation>
    <scope>NUCLEOTIDE SEQUENCE</scope>
    <source>
        <strain evidence="5">ChiSjej5B23-6657</strain>
    </source>
</reference>
<dbReference type="PANTHER" id="PTHR43537:SF24">
    <property type="entry name" value="GLUCONATE OPERON TRANSCRIPTIONAL REPRESSOR"/>
    <property type="match status" value="1"/>
</dbReference>
<dbReference type="InterPro" id="IPR000524">
    <property type="entry name" value="Tscrpt_reg_HTH_GntR"/>
</dbReference>
<dbReference type="InterPro" id="IPR036390">
    <property type="entry name" value="WH_DNA-bd_sf"/>
</dbReference>
<evidence type="ECO:0000256" key="1">
    <source>
        <dbReference type="ARBA" id="ARBA00023015"/>
    </source>
</evidence>
<proteinExistence type="predicted"/>
<dbReference type="SUPFAM" id="SSF48008">
    <property type="entry name" value="GntR ligand-binding domain-like"/>
    <property type="match status" value="1"/>
</dbReference>
<keyword evidence="2" id="KW-0238">DNA-binding</keyword>
<dbReference type="GO" id="GO:0003677">
    <property type="term" value="F:DNA binding"/>
    <property type="evidence" value="ECO:0007669"/>
    <property type="project" value="UniProtKB-KW"/>
</dbReference>
<evidence type="ECO:0000256" key="2">
    <source>
        <dbReference type="ARBA" id="ARBA00023125"/>
    </source>
</evidence>
<protein>
    <submittedName>
        <fullName evidence="5">GntR family transcriptional regulator</fullName>
    </submittedName>
</protein>
<evidence type="ECO:0000313" key="6">
    <source>
        <dbReference type="Proteomes" id="UP000823912"/>
    </source>
</evidence>
<comment type="caution">
    <text evidence="5">The sequence shown here is derived from an EMBL/GenBank/DDBJ whole genome shotgun (WGS) entry which is preliminary data.</text>
</comment>
<evidence type="ECO:0000313" key="5">
    <source>
        <dbReference type="EMBL" id="HIR70584.1"/>
    </source>
</evidence>
<dbReference type="PANTHER" id="PTHR43537">
    <property type="entry name" value="TRANSCRIPTIONAL REGULATOR, GNTR FAMILY"/>
    <property type="match status" value="1"/>
</dbReference>
<dbReference type="SMART" id="SM00345">
    <property type="entry name" value="HTH_GNTR"/>
    <property type="match status" value="1"/>
</dbReference>
<dbReference type="InterPro" id="IPR011711">
    <property type="entry name" value="GntR_C"/>
</dbReference>
<dbReference type="Pfam" id="PF00392">
    <property type="entry name" value="GntR"/>
    <property type="match status" value="1"/>
</dbReference>
<dbReference type="InterPro" id="IPR036388">
    <property type="entry name" value="WH-like_DNA-bd_sf"/>
</dbReference>
<sequence>MKEDLQLNLDAFLPLRDVVFNTLRDAILRGELKPGERLMEMHLANKLGVSRTPIREAIRMLEQEGLAVTVPRKGAQVARMTEKDLQDVLEVRDALDELAVSSACAHITEEQINELRETVKEFERAIQSGDVRKMVQADEDFHNVIYRAADNPKLETIVKNLREQMYRYRYEYIKDHTDYKQLVREHAAIIAGFERHDVAYVRAAMHTHLENQIEAVRMAIREQE</sequence>
<dbReference type="SMART" id="SM00895">
    <property type="entry name" value="FCD"/>
    <property type="match status" value="1"/>
</dbReference>
<gene>
    <name evidence="5" type="ORF">IAA55_04815</name>
</gene>
<dbReference type="CDD" id="cd07377">
    <property type="entry name" value="WHTH_GntR"/>
    <property type="match status" value="1"/>
</dbReference>
<dbReference type="EMBL" id="DVHM01000079">
    <property type="protein sequence ID" value="HIR70584.1"/>
    <property type="molecule type" value="Genomic_DNA"/>
</dbReference>
<evidence type="ECO:0000256" key="3">
    <source>
        <dbReference type="ARBA" id="ARBA00023163"/>
    </source>
</evidence>
<dbReference type="Pfam" id="PF07729">
    <property type="entry name" value="FCD"/>
    <property type="match status" value="1"/>
</dbReference>
<keyword evidence="3" id="KW-0804">Transcription</keyword>
<dbReference type="SUPFAM" id="SSF46785">
    <property type="entry name" value="Winged helix' DNA-binding domain"/>
    <property type="match status" value="1"/>
</dbReference>
<dbReference type="GO" id="GO:0003700">
    <property type="term" value="F:DNA-binding transcription factor activity"/>
    <property type="evidence" value="ECO:0007669"/>
    <property type="project" value="InterPro"/>
</dbReference>
<name>A0A9D1E8Z8_9FIRM</name>
<accession>A0A9D1E8Z8</accession>
<dbReference type="Gene3D" id="1.20.120.530">
    <property type="entry name" value="GntR ligand-binding domain-like"/>
    <property type="match status" value="1"/>
</dbReference>
<reference evidence="5" key="1">
    <citation type="submission" date="2020-10" db="EMBL/GenBank/DDBJ databases">
        <authorList>
            <person name="Gilroy R."/>
        </authorList>
    </citation>
    <scope>NUCLEOTIDE SEQUENCE</scope>
    <source>
        <strain evidence="5">ChiSjej5B23-6657</strain>
    </source>
</reference>
<dbReference type="PROSITE" id="PS50949">
    <property type="entry name" value="HTH_GNTR"/>
    <property type="match status" value="1"/>
</dbReference>
<feature type="domain" description="HTH gntR-type" evidence="4">
    <location>
        <begin position="13"/>
        <end position="80"/>
    </location>
</feature>
<dbReference type="Gene3D" id="1.10.10.10">
    <property type="entry name" value="Winged helix-like DNA-binding domain superfamily/Winged helix DNA-binding domain"/>
    <property type="match status" value="1"/>
</dbReference>
<dbReference type="Proteomes" id="UP000823912">
    <property type="component" value="Unassembled WGS sequence"/>
</dbReference>
<dbReference type="AlphaFoldDB" id="A0A9D1E8Z8"/>
<dbReference type="PRINTS" id="PR00035">
    <property type="entry name" value="HTHGNTR"/>
</dbReference>